<dbReference type="InterPro" id="IPR050465">
    <property type="entry name" value="UPF0194_transport"/>
</dbReference>
<feature type="domain" description="Multidrug resistance protein MdtA-like C-terminal permuted SH3" evidence="5">
    <location>
        <begin position="364"/>
        <end position="420"/>
    </location>
</feature>
<dbReference type="EMBL" id="CP013690">
    <property type="protein sequence ID" value="ALU25399.1"/>
    <property type="molecule type" value="Genomic_DNA"/>
</dbReference>
<organism evidence="6 7">
    <name type="scientific">Myroides odoratimimus</name>
    <dbReference type="NCBI Taxonomy" id="76832"/>
    <lineage>
        <taxon>Bacteria</taxon>
        <taxon>Pseudomonadati</taxon>
        <taxon>Bacteroidota</taxon>
        <taxon>Flavobacteriia</taxon>
        <taxon>Flavobacteriales</taxon>
        <taxon>Flavobacteriaceae</taxon>
        <taxon>Myroides</taxon>
    </lineage>
</organism>
<evidence type="ECO:0000256" key="1">
    <source>
        <dbReference type="ARBA" id="ARBA00004196"/>
    </source>
</evidence>
<comment type="subcellular location">
    <subcellularLocation>
        <location evidence="1">Cell envelope</location>
    </subcellularLocation>
</comment>
<evidence type="ECO:0000259" key="5">
    <source>
        <dbReference type="Pfam" id="PF25967"/>
    </source>
</evidence>
<evidence type="ECO:0000313" key="6">
    <source>
        <dbReference type="EMBL" id="ALU25399.1"/>
    </source>
</evidence>
<dbReference type="Pfam" id="PF25967">
    <property type="entry name" value="RND-MFP_C"/>
    <property type="match status" value="1"/>
</dbReference>
<reference evidence="6 7" key="1">
    <citation type="journal article" date="2016" name="J. Zhejiang Univ. Sci. B">
        <title>Antibiotic resistance mechanisms of Myroides sp.</title>
        <authorList>
            <person name="Hu S."/>
            <person name="Yuan S."/>
            <person name="Qu H."/>
            <person name="Jiang T."/>
            <person name="Zhou Y."/>
            <person name="Wang M."/>
            <person name="Ming D."/>
        </authorList>
    </citation>
    <scope>NUCLEOTIDE SEQUENCE [LARGE SCALE GENOMIC DNA]</scope>
    <source>
        <strain evidence="6 7">PR63039</strain>
    </source>
</reference>
<keyword evidence="4" id="KW-0812">Transmembrane</keyword>
<name>A0AAI8C1W8_9FLAO</name>
<evidence type="ECO:0000313" key="7">
    <source>
        <dbReference type="Proteomes" id="UP000069030"/>
    </source>
</evidence>
<proteinExistence type="predicted"/>
<keyword evidence="4" id="KW-0472">Membrane</keyword>
<dbReference type="Gene3D" id="2.40.30.170">
    <property type="match status" value="1"/>
</dbReference>
<evidence type="ECO:0000256" key="4">
    <source>
        <dbReference type="SAM" id="Phobius"/>
    </source>
</evidence>
<dbReference type="PANTHER" id="PTHR32347">
    <property type="entry name" value="EFFLUX SYSTEM COMPONENT YKNX-RELATED"/>
    <property type="match status" value="1"/>
</dbReference>
<evidence type="ECO:0000256" key="2">
    <source>
        <dbReference type="ARBA" id="ARBA00023054"/>
    </source>
</evidence>
<dbReference type="KEGG" id="mod:AS202_04180"/>
<dbReference type="InterPro" id="IPR058627">
    <property type="entry name" value="MdtA-like_C"/>
</dbReference>
<dbReference type="Proteomes" id="UP000069030">
    <property type="component" value="Chromosome"/>
</dbReference>
<accession>A0AAI8C1W8</accession>
<feature type="transmembrane region" description="Helical" evidence="4">
    <location>
        <begin position="36"/>
        <end position="55"/>
    </location>
</feature>
<dbReference type="GO" id="GO:0030313">
    <property type="term" value="C:cell envelope"/>
    <property type="evidence" value="ECO:0007669"/>
    <property type="project" value="UniProtKB-SubCell"/>
</dbReference>
<dbReference type="Gene3D" id="2.40.420.20">
    <property type="match status" value="1"/>
</dbReference>
<gene>
    <name evidence="6" type="ORF">AS202_04180</name>
</gene>
<dbReference type="AlphaFoldDB" id="A0AAI8C1W8"/>
<dbReference type="Gene3D" id="2.40.50.100">
    <property type="match status" value="1"/>
</dbReference>
<keyword evidence="4" id="KW-1133">Transmembrane helix</keyword>
<keyword evidence="2 3" id="KW-0175">Coiled coil</keyword>
<sequence>MINVFINDWHIIVIISIKQLIMDRTIPRKNRKKVKIILVSVGIIALLLISYITFFQHIALNVSKKEIRIRPVEENFFEEYISFQSQVEPLHSLLVNITEGGAVMERLVENGSMVVQGQPLVRLYNPSSEFNFMSQEASLIDQMNNLNVNKMNIRNQELNLTKDLISIEYDYKNAELQYDLNKKLYDQEILSESDWNKTREALTYQKKRKALMEESIQKEKQSNALQVKQIDQSIAVINRSLEQLRENKQNFLLKAPVSGRLSSFEAILGKTYNGGESIGKIDVMEGYKLVAQVDEFYLDKIMLKQRGQIDMKGQITNVEVIKVLPEVKSGRFEVHLAFDTEKELKLQEGTSFGVKLFLSGKEKALLLPKGNFFQDTKGEWVYVVKNNKATRRNVEIGRENPAYYEVISGLEVGEEVIVSSYKDYLRVEHLNIEE</sequence>
<dbReference type="PANTHER" id="PTHR32347:SF23">
    <property type="entry name" value="BLL5650 PROTEIN"/>
    <property type="match status" value="1"/>
</dbReference>
<dbReference type="Gene3D" id="1.10.287.470">
    <property type="entry name" value="Helix hairpin bin"/>
    <property type="match status" value="1"/>
</dbReference>
<evidence type="ECO:0000256" key="3">
    <source>
        <dbReference type="SAM" id="Coils"/>
    </source>
</evidence>
<protein>
    <submittedName>
        <fullName evidence="6">RND transporter</fullName>
    </submittedName>
</protein>
<feature type="coiled-coil region" evidence="3">
    <location>
        <begin position="227"/>
        <end position="254"/>
    </location>
</feature>